<dbReference type="PANTHER" id="PTHR37813">
    <property type="entry name" value="FELS-2 PROPHAGE PROTEIN"/>
    <property type="match status" value="1"/>
</dbReference>
<keyword evidence="2" id="KW-0472">Membrane</keyword>
<keyword evidence="2" id="KW-0812">Transmembrane</keyword>
<evidence type="ECO:0000259" key="3">
    <source>
        <dbReference type="Pfam" id="PF10145"/>
    </source>
</evidence>
<organism evidence="4 5">
    <name type="scientific">Falsochrobactrum ovis</name>
    <dbReference type="NCBI Taxonomy" id="1293442"/>
    <lineage>
        <taxon>Bacteria</taxon>
        <taxon>Pseudomonadati</taxon>
        <taxon>Pseudomonadota</taxon>
        <taxon>Alphaproteobacteria</taxon>
        <taxon>Hyphomicrobiales</taxon>
        <taxon>Brucellaceae</taxon>
        <taxon>Falsochrobactrum</taxon>
    </lineage>
</organism>
<evidence type="ECO:0000313" key="4">
    <source>
        <dbReference type="EMBL" id="RAK27108.1"/>
    </source>
</evidence>
<dbReference type="InterPro" id="IPR010090">
    <property type="entry name" value="Phage_tape_meas"/>
</dbReference>
<evidence type="ECO:0000313" key="5">
    <source>
        <dbReference type="Proteomes" id="UP000249453"/>
    </source>
</evidence>
<dbReference type="Proteomes" id="UP000249453">
    <property type="component" value="Unassembled WGS sequence"/>
</dbReference>
<evidence type="ECO:0000256" key="1">
    <source>
        <dbReference type="ARBA" id="ARBA00022612"/>
    </source>
</evidence>
<keyword evidence="5" id="KW-1185">Reference proteome</keyword>
<keyword evidence="2" id="KW-1133">Transmembrane helix</keyword>
<feature type="domain" description="Phage tail tape measure protein" evidence="3">
    <location>
        <begin position="89"/>
        <end position="282"/>
    </location>
</feature>
<gene>
    <name evidence="4" type="ORF">C7374_111102</name>
</gene>
<sequence length="716" mass="73515">MASAVIGALRVNLGIDSAQFTDGLRNLQGSLKSAGKQMQSVGRQMSTYVTAPLAGFGVLTLKVAGDFEKAMNQVAAVSGATGDEFVALRDLAKELGAATQFSSSEAADAMSFLAMAGMKTNEILAAMPETLQLAAAAQLDMASAADIVTNILAGYNRPVEQLSETTDVLVKAFTSANTDLRGLAEAMKYAGPVASAAGVEFNEAAAALSLMGNAGIQGSMAGTSLRGAISRVLAPTKAMSTAMEEAGLSFTDTSGKLLPLADIIQQLEPHAQNAGLFMELFGQRAGPAMAALVTQGSDAVRTLTGELDNSAGKASEIAAVQMQGFNGAMRELTSAFEGLQLAIADSGLIEWATQAVNAITKWVQEVSKSSPELLKWGTIIAGLAAAMGPVVISLGLLVTAVAAISSPVLLVVAAIAALTAGLIAFWPAIKNSIEAVDRFLISLGEQAHAKIDAFINKVVEMKDMAIRAVQAMVSGVTEWVSGKLNAVWDGVTARVDKVKNSFYNLYDAVVGNSYIPDMVVEIGEWMGLLETNMVQPAQQAVNGVSSSMESLGDTGQSVGSAIGSAFKGVIDGSKSVKQAISEVLKELASLMANNAFKALTGGLSGGGGFLGSLFGSFGGFFANGGHLGAGKWGIAGEAGPEIIKGPSQVIPMSQIGDTVQKVELTIAGSFIDDNGVIKGEITSMGAQAAQTGARIAVNQVNQGLPNMIANAQARDM</sequence>
<dbReference type="PANTHER" id="PTHR37813:SF1">
    <property type="entry name" value="FELS-2 PROPHAGE PROTEIN"/>
    <property type="match status" value="1"/>
</dbReference>
<dbReference type="RefSeq" id="WP_111575907.1">
    <property type="nucleotide sequence ID" value="NZ_JBHEEY010000011.1"/>
</dbReference>
<name>A0A364JTJ1_9HYPH</name>
<evidence type="ECO:0000256" key="2">
    <source>
        <dbReference type="SAM" id="Phobius"/>
    </source>
</evidence>
<feature type="transmembrane region" description="Helical" evidence="2">
    <location>
        <begin position="408"/>
        <end position="429"/>
    </location>
</feature>
<accession>A0A364JTJ1</accession>
<dbReference type="OrthoDB" id="7592271at2"/>
<dbReference type="Pfam" id="PF10145">
    <property type="entry name" value="PhageMin_Tail"/>
    <property type="match status" value="1"/>
</dbReference>
<dbReference type="AlphaFoldDB" id="A0A364JTJ1"/>
<protein>
    <submittedName>
        <fullName evidence="4">TP901 family phage tail tape measure protein</fullName>
    </submittedName>
</protein>
<proteinExistence type="predicted"/>
<keyword evidence="1" id="KW-1188">Viral release from host cell</keyword>
<reference evidence="4 5" key="1">
    <citation type="submission" date="2018-06" db="EMBL/GenBank/DDBJ databases">
        <title>Genomic Encyclopedia of Type Strains, Phase IV (KMG-IV): sequencing the most valuable type-strain genomes for metagenomic binning, comparative biology and taxonomic classification.</title>
        <authorList>
            <person name="Goeker M."/>
        </authorList>
    </citation>
    <scope>NUCLEOTIDE SEQUENCE [LARGE SCALE GENOMIC DNA]</scope>
    <source>
        <strain evidence="4 5">DSM 26720</strain>
    </source>
</reference>
<dbReference type="NCBIfam" id="TIGR01760">
    <property type="entry name" value="tape_meas_TP901"/>
    <property type="match status" value="1"/>
</dbReference>
<dbReference type="EMBL" id="QLMK01000011">
    <property type="protein sequence ID" value="RAK27108.1"/>
    <property type="molecule type" value="Genomic_DNA"/>
</dbReference>
<comment type="caution">
    <text evidence="4">The sequence shown here is derived from an EMBL/GenBank/DDBJ whole genome shotgun (WGS) entry which is preliminary data.</text>
</comment>
<feature type="transmembrane region" description="Helical" evidence="2">
    <location>
        <begin position="376"/>
        <end position="401"/>
    </location>
</feature>